<dbReference type="Proteomes" id="UP000504637">
    <property type="component" value="Unplaced"/>
</dbReference>
<protein>
    <submittedName>
        <fullName evidence="3">Uncharacterized protein</fullName>
    </submittedName>
</protein>
<reference evidence="3" key="2">
    <citation type="submission" date="2020-04" db="EMBL/GenBank/DDBJ databases">
        <authorList>
            <consortium name="NCBI Genome Project"/>
        </authorList>
    </citation>
    <scope>NUCLEOTIDE SEQUENCE</scope>
    <source>
        <strain evidence="3">CBS 342.82</strain>
    </source>
</reference>
<dbReference type="RefSeq" id="XP_033463183.1">
    <property type="nucleotide sequence ID" value="XM_033598869.1"/>
</dbReference>
<keyword evidence="2" id="KW-1185">Reference proteome</keyword>
<evidence type="ECO:0000313" key="3">
    <source>
        <dbReference type="RefSeq" id="XP_033463183.1"/>
    </source>
</evidence>
<reference evidence="3" key="1">
    <citation type="submission" date="2020-01" db="EMBL/GenBank/DDBJ databases">
        <authorList>
            <consortium name="DOE Joint Genome Institute"/>
            <person name="Haridas S."/>
            <person name="Albert R."/>
            <person name="Binder M."/>
            <person name="Bloem J."/>
            <person name="Labutti K."/>
            <person name="Salamov A."/>
            <person name="Andreopoulos B."/>
            <person name="Baker S.E."/>
            <person name="Barry K."/>
            <person name="Bills G."/>
            <person name="Bluhm B.H."/>
            <person name="Cannon C."/>
            <person name="Castanera R."/>
            <person name="Culley D.E."/>
            <person name="Daum C."/>
            <person name="Ezra D."/>
            <person name="Gonzalez J.B."/>
            <person name="Henrissat B."/>
            <person name="Kuo A."/>
            <person name="Liang C."/>
            <person name="Lipzen A."/>
            <person name="Lutzoni F."/>
            <person name="Magnuson J."/>
            <person name="Mondo S."/>
            <person name="Nolan M."/>
            <person name="Ohm R."/>
            <person name="Pangilinan J."/>
            <person name="Park H.-J."/>
            <person name="Ramirez L."/>
            <person name="Alfaro M."/>
            <person name="Sun H."/>
            <person name="Tritt A."/>
            <person name="Yoshinaga Y."/>
            <person name="Zwiers L.-H."/>
            <person name="Turgeon B.G."/>
            <person name="Goodwin S.B."/>
            <person name="Spatafora J.W."/>
            <person name="Crous P.W."/>
            <person name="Grigoriev I.V."/>
        </authorList>
    </citation>
    <scope>NUCLEOTIDE SEQUENCE</scope>
    <source>
        <strain evidence="3">CBS 342.82</strain>
    </source>
</reference>
<organism evidence="3">
    <name type="scientific">Dissoconium aciculare CBS 342.82</name>
    <dbReference type="NCBI Taxonomy" id="1314786"/>
    <lineage>
        <taxon>Eukaryota</taxon>
        <taxon>Fungi</taxon>
        <taxon>Dikarya</taxon>
        <taxon>Ascomycota</taxon>
        <taxon>Pezizomycotina</taxon>
        <taxon>Dothideomycetes</taxon>
        <taxon>Dothideomycetidae</taxon>
        <taxon>Mycosphaerellales</taxon>
        <taxon>Dissoconiaceae</taxon>
        <taxon>Dissoconium</taxon>
    </lineage>
</organism>
<sequence>MHSRNARKRAGGEKGDQSSGCWPGRVGGDGPSHACEQRVKTTAAMTPTTPSRCIRRGGVSRRAYWPHFAMATRPKIPWARRWAPLSGVCIAFLWALLQRSISDRSNSFSCVEHDSCDVVAVDSLISIAAGCEAIRILSKSSCIYRVTISRVGEVEHRQTYHCEGASVQ</sequence>
<evidence type="ECO:0000313" key="2">
    <source>
        <dbReference type="Proteomes" id="UP000504637"/>
    </source>
</evidence>
<accession>A0A6J3MGX1</accession>
<dbReference type="GeneID" id="54356668"/>
<gene>
    <name evidence="3" type="ORF">K489DRAFT_108333</name>
</gene>
<name>A0A6J3MGX1_9PEZI</name>
<dbReference type="AlphaFoldDB" id="A0A6J3MGX1"/>
<feature type="region of interest" description="Disordered" evidence="1">
    <location>
        <begin position="1"/>
        <end position="34"/>
    </location>
</feature>
<reference evidence="3" key="3">
    <citation type="submission" date="2025-08" db="UniProtKB">
        <authorList>
            <consortium name="RefSeq"/>
        </authorList>
    </citation>
    <scope>IDENTIFICATION</scope>
    <source>
        <strain evidence="3">CBS 342.82</strain>
    </source>
</reference>
<proteinExistence type="predicted"/>
<evidence type="ECO:0000256" key="1">
    <source>
        <dbReference type="SAM" id="MobiDB-lite"/>
    </source>
</evidence>